<evidence type="ECO:0000256" key="2">
    <source>
        <dbReference type="ARBA" id="ARBA00010509"/>
    </source>
</evidence>
<organism evidence="9 10">
    <name type="scientific">Pragia fontium DSM 5563 = ATCC 49100</name>
    <dbReference type="NCBI Taxonomy" id="1122977"/>
    <lineage>
        <taxon>Bacteria</taxon>
        <taxon>Pseudomonadati</taxon>
        <taxon>Pseudomonadota</taxon>
        <taxon>Gammaproteobacteria</taxon>
        <taxon>Enterobacterales</taxon>
        <taxon>Budviciaceae</taxon>
        <taxon>Pragia</taxon>
    </lineage>
</organism>
<comment type="function">
    <text evidence="7">Involved in copper resistance.</text>
</comment>
<dbReference type="GO" id="GO:0006825">
    <property type="term" value="P:copper ion transport"/>
    <property type="evidence" value="ECO:0007669"/>
    <property type="project" value="InterPro"/>
</dbReference>
<evidence type="ECO:0000256" key="4">
    <source>
        <dbReference type="ARBA" id="ARBA00022729"/>
    </source>
</evidence>
<dbReference type="NCBIfam" id="NF033814">
    <property type="entry name" value="copper_CopC"/>
    <property type="match status" value="1"/>
</dbReference>
<proteinExistence type="inferred from homology"/>
<evidence type="ECO:0000313" key="10">
    <source>
        <dbReference type="Proteomes" id="UP000226420"/>
    </source>
</evidence>
<evidence type="ECO:0000256" key="7">
    <source>
        <dbReference type="RuleBase" id="RU369037"/>
    </source>
</evidence>
<dbReference type="InterPro" id="IPR007348">
    <property type="entry name" value="CopC_dom"/>
</dbReference>
<keyword evidence="5 7" id="KW-0574">Periplasm</keyword>
<dbReference type="SUPFAM" id="SSF81296">
    <property type="entry name" value="E set domains"/>
    <property type="match status" value="1"/>
</dbReference>
<feature type="domain" description="CopC" evidence="8">
    <location>
        <begin position="31"/>
        <end position="127"/>
    </location>
</feature>
<dbReference type="InterPro" id="IPR032694">
    <property type="entry name" value="CopC/D"/>
</dbReference>
<name>A0AAJ4W8V5_9GAMM</name>
<comment type="similarity">
    <text evidence="2 7">Belongs to the CopC family.</text>
</comment>
<dbReference type="PANTHER" id="PTHR34820:SF4">
    <property type="entry name" value="INNER MEMBRANE PROTEIN YEBZ"/>
    <property type="match status" value="1"/>
</dbReference>
<dbReference type="InterPro" id="IPR047685">
    <property type="entry name" value="CopC-like"/>
</dbReference>
<reference evidence="9 10" key="1">
    <citation type="submission" date="2016-10" db="EMBL/GenBank/DDBJ databases">
        <authorList>
            <person name="Varghese N."/>
            <person name="Submissions S."/>
        </authorList>
    </citation>
    <scope>NUCLEOTIDE SEQUENCE [LARGE SCALE GENOMIC DNA]</scope>
    <source>
        <strain evidence="9 10">DSM 5563</strain>
    </source>
</reference>
<dbReference type="GO" id="GO:0005886">
    <property type="term" value="C:plasma membrane"/>
    <property type="evidence" value="ECO:0007669"/>
    <property type="project" value="TreeGrafter"/>
</dbReference>
<keyword evidence="6 7" id="KW-0186">Copper</keyword>
<evidence type="ECO:0000256" key="6">
    <source>
        <dbReference type="ARBA" id="ARBA00023008"/>
    </source>
</evidence>
<dbReference type="AlphaFoldDB" id="A0AAJ4W8V5"/>
<dbReference type="GO" id="GO:0042597">
    <property type="term" value="C:periplasmic space"/>
    <property type="evidence" value="ECO:0007669"/>
    <property type="project" value="UniProtKB-SubCell"/>
</dbReference>
<keyword evidence="4 7" id="KW-0732">Signal</keyword>
<gene>
    <name evidence="9" type="ORF">SAMN02745723_102195</name>
</gene>
<evidence type="ECO:0000256" key="1">
    <source>
        <dbReference type="ARBA" id="ARBA00004418"/>
    </source>
</evidence>
<dbReference type="InterPro" id="IPR014756">
    <property type="entry name" value="Ig_E-set"/>
</dbReference>
<accession>A0AAJ4W8V5</accession>
<comment type="subcellular location">
    <subcellularLocation>
        <location evidence="1 7">Periplasm</location>
    </subcellularLocation>
</comment>
<evidence type="ECO:0000259" key="8">
    <source>
        <dbReference type="Pfam" id="PF04234"/>
    </source>
</evidence>
<dbReference type="GO" id="GO:0005507">
    <property type="term" value="F:copper ion binding"/>
    <property type="evidence" value="ECO:0007669"/>
    <property type="project" value="UniProtKB-UniRule"/>
</dbReference>
<evidence type="ECO:0000256" key="5">
    <source>
        <dbReference type="ARBA" id="ARBA00022764"/>
    </source>
</evidence>
<dbReference type="Pfam" id="PF04234">
    <property type="entry name" value="CopC"/>
    <property type="match status" value="1"/>
</dbReference>
<dbReference type="RefSeq" id="WP_074820888.1">
    <property type="nucleotide sequence ID" value="NZ_FOLW01000002.1"/>
</dbReference>
<dbReference type="EMBL" id="FOLW01000002">
    <property type="protein sequence ID" value="SFC36907.1"/>
    <property type="molecule type" value="Genomic_DNA"/>
</dbReference>
<evidence type="ECO:0000313" key="9">
    <source>
        <dbReference type="EMBL" id="SFC36907.1"/>
    </source>
</evidence>
<dbReference type="PANTHER" id="PTHR34820">
    <property type="entry name" value="INNER MEMBRANE PROTEIN YEBZ"/>
    <property type="match status" value="1"/>
</dbReference>
<dbReference type="Proteomes" id="UP000226420">
    <property type="component" value="Unassembled WGS sequence"/>
</dbReference>
<keyword evidence="3 7" id="KW-0479">Metal-binding</keyword>
<dbReference type="InterPro" id="IPR014755">
    <property type="entry name" value="Cu-Rt/internalin_Ig-like"/>
</dbReference>
<sequence length="129" mass="14153">MVMPQLRNVFHLFSIALIFIFGLTSQQAMAHAHLKLQSPEADTTVSSSPVDISLTFSEGVELKFSKITLIGSDKKAIETGTLALDTNDNTRIMTTIKQPLSAGQYTVDWQVVSVDGHKTKGSYHFSVKP</sequence>
<dbReference type="Gene3D" id="2.60.40.1220">
    <property type="match status" value="1"/>
</dbReference>
<comment type="caution">
    <text evidence="9">The sequence shown here is derived from an EMBL/GenBank/DDBJ whole genome shotgun (WGS) entry which is preliminary data.</text>
</comment>
<protein>
    <recommendedName>
        <fullName evidence="7">Copper resistance protein C</fullName>
    </recommendedName>
</protein>
<evidence type="ECO:0000256" key="3">
    <source>
        <dbReference type="ARBA" id="ARBA00022723"/>
    </source>
</evidence>
<dbReference type="GO" id="GO:0046688">
    <property type="term" value="P:response to copper ion"/>
    <property type="evidence" value="ECO:0007669"/>
    <property type="project" value="UniProtKB-UniRule"/>
</dbReference>